<evidence type="ECO:0000256" key="1">
    <source>
        <dbReference type="SAM" id="MobiDB-lite"/>
    </source>
</evidence>
<dbReference type="KEGG" id="bpg:Bathy02g03040"/>
<proteinExistence type="predicted"/>
<evidence type="ECO:0000313" key="4">
    <source>
        <dbReference type="Proteomes" id="UP000198341"/>
    </source>
</evidence>
<feature type="compositionally biased region" description="Polar residues" evidence="1">
    <location>
        <begin position="55"/>
        <end position="70"/>
    </location>
</feature>
<sequence length="446" mass="51372">MLSALKALGVPRFEFEFRRSATDSSSSEDEEDENTEEDEEKRGKKDDDFDDDDSTTPPRKQPAMSSSLRKNGTRGGDKDTKSRLGKKNRVVSFDDGTFSDEEVEEEGGDDDEMLLFGTITGSSEKSIEIDLTKCAEKMRLVLERCTRMGMSLVECARAVGSNGRYSHRKRISSKNRNGGASSTYGRGGRGRDKASDVKSYYVESRKKMQKRTRRLVVPRVVISVVLFWTIMYLWYRKRTMMDGLGVEKRIGESESMKNARLEVDAAKKGDYNSREKFHSSRETTFSGGIFPSHERVGSAEYERETERLMEALAKRIATGQHHSADFNDARRHVREHRMRNNLVHVDNAEVMRLREAKRQLRDDFLQMGPKCEFDTSGMSRESIKDMKEECKEFFREEEKRIGKIPLLDDAKYKVHADNQLDREHFRGHRQKLPTIVDIRAMDMVPH</sequence>
<dbReference type="GeneID" id="19017417"/>
<name>K8EQW2_9CHLO</name>
<dbReference type="EMBL" id="FO082277">
    <property type="protein sequence ID" value="CCO14810.1"/>
    <property type="molecule type" value="Genomic_DNA"/>
</dbReference>
<feature type="compositionally biased region" description="Polar residues" evidence="1">
    <location>
        <begin position="174"/>
        <end position="184"/>
    </location>
</feature>
<keyword evidence="2" id="KW-0472">Membrane</keyword>
<feature type="transmembrane region" description="Helical" evidence="2">
    <location>
        <begin position="215"/>
        <end position="235"/>
    </location>
</feature>
<feature type="compositionally biased region" description="Acidic residues" evidence="1">
    <location>
        <begin position="97"/>
        <end position="111"/>
    </location>
</feature>
<feature type="compositionally biased region" description="Acidic residues" evidence="1">
    <location>
        <begin position="26"/>
        <end position="39"/>
    </location>
</feature>
<keyword evidence="4" id="KW-1185">Reference proteome</keyword>
<accession>K8EQW2</accession>
<keyword evidence="2" id="KW-1133">Transmembrane helix</keyword>
<evidence type="ECO:0000313" key="3">
    <source>
        <dbReference type="EMBL" id="CCO14810.1"/>
    </source>
</evidence>
<evidence type="ECO:0000256" key="2">
    <source>
        <dbReference type="SAM" id="Phobius"/>
    </source>
</evidence>
<gene>
    <name evidence="3" type="ORF">Bathy02g03040</name>
</gene>
<protein>
    <submittedName>
        <fullName evidence="3">Uncharacterized protein</fullName>
    </submittedName>
</protein>
<feature type="region of interest" description="Disordered" evidence="1">
    <location>
        <begin position="13"/>
        <end position="111"/>
    </location>
</feature>
<dbReference type="RefSeq" id="XP_007514570.1">
    <property type="nucleotide sequence ID" value="XM_007514508.1"/>
</dbReference>
<dbReference type="Proteomes" id="UP000198341">
    <property type="component" value="Chromosome 2"/>
</dbReference>
<dbReference type="AlphaFoldDB" id="K8EQW2"/>
<keyword evidence="2" id="KW-0812">Transmembrane</keyword>
<organism evidence="3 4">
    <name type="scientific">Bathycoccus prasinos</name>
    <dbReference type="NCBI Taxonomy" id="41875"/>
    <lineage>
        <taxon>Eukaryota</taxon>
        <taxon>Viridiplantae</taxon>
        <taxon>Chlorophyta</taxon>
        <taxon>Mamiellophyceae</taxon>
        <taxon>Mamiellales</taxon>
        <taxon>Bathycoccaceae</taxon>
        <taxon>Bathycoccus</taxon>
    </lineage>
</organism>
<reference evidence="3 4" key="1">
    <citation type="submission" date="2011-10" db="EMBL/GenBank/DDBJ databases">
        <authorList>
            <person name="Genoscope - CEA"/>
        </authorList>
    </citation>
    <scope>NUCLEOTIDE SEQUENCE [LARGE SCALE GENOMIC DNA]</scope>
    <source>
        <strain evidence="3 4">RCC 1105</strain>
    </source>
</reference>
<feature type="region of interest" description="Disordered" evidence="1">
    <location>
        <begin position="164"/>
        <end position="197"/>
    </location>
</feature>